<name>A0A643C2S0_BALPH</name>
<dbReference type="PANTHER" id="PTHR48034">
    <property type="entry name" value="TRANSFORMER-2 SEX-DETERMINING PROTEIN-RELATED"/>
    <property type="match status" value="1"/>
</dbReference>
<keyword evidence="5" id="KW-1185">Reference proteome</keyword>
<dbReference type="SMART" id="SM00360">
    <property type="entry name" value="RRM"/>
    <property type="match status" value="1"/>
</dbReference>
<evidence type="ECO:0000313" key="5">
    <source>
        <dbReference type="Proteomes" id="UP000437017"/>
    </source>
</evidence>
<evidence type="ECO:0000256" key="1">
    <source>
        <dbReference type="ARBA" id="ARBA00022884"/>
    </source>
</evidence>
<evidence type="ECO:0000313" key="4">
    <source>
        <dbReference type="EMBL" id="KAB0394566.1"/>
    </source>
</evidence>
<keyword evidence="1 2" id="KW-0694">RNA-binding</keyword>
<evidence type="ECO:0000256" key="2">
    <source>
        <dbReference type="PROSITE-ProRule" id="PRU00176"/>
    </source>
</evidence>
<dbReference type="AlphaFoldDB" id="A0A643C2S0"/>
<accession>A0A643C2S0</accession>
<dbReference type="InterPro" id="IPR035979">
    <property type="entry name" value="RBD_domain_sf"/>
</dbReference>
<dbReference type="OrthoDB" id="4207594at2759"/>
<gene>
    <name evidence="4" type="ORF">E2I00_006776</name>
</gene>
<dbReference type="InterPro" id="IPR000504">
    <property type="entry name" value="RRM_dom"/>
</dbReference>
<dbReference type="GO" id="GO:0003723">
    <property type="term" value="F:RNA binding"/>
    <property type="evidence" value="ECO:0007669"/>
    <property type="project" value="UniProtKB-UniRule"/>
</dbReference>
<dbReference type="SUPFAM" id="SSF54928">
    <property type="entry name" value="RNA-binding domain, RBD"/>
    <property type="match status" value="1"/>
</dbReference>
<organism evidence="4 5">
    <name type="scientific">Balaenoptera physalus</name>
    <name type="common">Fin whale</name>
    <name type="synonym">Balaena physalus</name>
    <dbReference type="NCBI Taxonomy" id="9770"/>
    <lineage>
        <taxon>Eukaryota</taxon>
        <taxon>Metazoa</taxon>
        <taxon>Chordata</taxon>
        <taxon>Craniata</taxon>
        <taxon>Vertebrata</taxon>
        <taxon>Euteleostomi</taxon>
        <taxon>Mammalia</taxon>
        <taxon>Eutheria</taxon>
        <taxon>Laurasiatheria</taxon>
        <taxon>Artiodactyla</taxon>
        <taxon>Whippomorpha</taxon>
        <taxon>Cetacea</taxon>
        <taxon>Mysticeti</taxon>
        <taxon>Balaenopteridae</taxon>
        <taxon>Balaenoptera</taxon>
    </lineage>
</organism>
<evidence type="ECO:0000259" key="3">
    <source>
        <dbReference type="PROSITE" id="PS50102"/>
    </source>
</evidence>
<sequence>MSSEEEKLFVGAHNFNTDKQALEDHHSSFRPISEVVVVKGWETQRSQGFGYITITNPEHASDATRAMNRESLDGRQICVDHVGKSALGNKRGFLWGLWVWSQLL</sequence>
<dbReference type="Proteomes" id="UP000437017">
    <property type="component" value="Unassembled WGS sequence"/>
</dbReference>
<dbReference type="EMBL" id="SGJD01002748">
    <property type="protein sequence ID" value="KAB0394566.1"/>
    <property type="molecule type" value="Genomic_DNA"/>
</dbReference>
<dbReference type="InterPro" id="IPR012677">
    <property type="entry name" value="Nucleotide-bd_a/b_plait_sf"/>
</dbReference>
<dbReference type="Pfam" id="PF00076">
    <property type="entry name" value="RRM_1"/>
    <property type="match status" value="1"/>
</dbReference>
<proteinExistence type="predicted"/>
<dbReference type="InterPro" id="IPR050441">
    <property type="entry name" value="RBM"/>
</dbReference>
<reference evidence="4 5" key="1">
    <citation type="journal article" date="2019" name="PLoS ONE">
        <title>Genomic analyses reveal an absence of contemporary introgressive admixture between fin whales and blue whales, despite known hybrids.</title>
        <authorList>
            <person name="Westbury M.V."/>
            <person name="Petersen B."/>
            <person name="Lorenzen E.D."/>
        </authorList>
    </citation>
    <scope>NUCLEOTIDE SEQUENCE [LARGE SCALE GENOMIC DNA]</scope>
    <source>
        <strain evidence="4">FinWhale-01</strain>
    </source>
</reference>
<feature type="domain" description="RRM" evidence="3">
    <location>
        <begin position="6"/>
        <end position="84"/>
    </location>
</feature>
<protein>
    <recommendedName>
        <fullName evidence="3">RRM domain-containing protein</fullName>
    </recommendedName>
</protein>
<comment type="caution">
    <text evidence="4">The sequence shown here is derived from an EMBL/GenBank/DDBJ whole genome shotgun (WGS) entry which is preliminary data.</text>
</comment>
<dbReference type="PROSITE" id="PS50102">
    <property type="entry name" value="RRM"/>
    <property type="match status" value="1"/>
</dbReference>
<dbReference type="Gene3D" id="3.30.70.330">
    <property type="match status" value="1"/>
</dbReference>